<evidence type="ECO:0000313" key="8">
    <source>
        <dbReference type="Proteomes" id="UP000233293"/>
    </source>
</evidence>
<keyword evidence="8" id="KW-1185">Reference proteome</keyword>
<protein>
    <recommendedName>
        <fullName evidence="3">DNA recombination protein RmuC homolog</fullName>
    </recommendedName>
</protein>
<evidence type="ECO:0000256" key="6">
    <source>
        <dbReference type="SAM" id="Coils"/>
    </source>
</evidence>
<keyword evidence="5" id="KW-0233">DNA recombination</keyword>
<evidence type="ECO:0000256" key="1">
    <source>
        <dbReference type="ARBA" id="ARBA00003416"/>
    </source>
</evidence>
<dbReference type="Proteomes" id="UP000233293">
    <property type="component" value="Unassembled WGS sequence"/>
</dbReference>
<dbReference type="InterPro" id="IPR003798">
    <property type="entry name" value="DNA_recombination_RmuC"/>
</dbReference>
<keyword evidence="4 6" id="KW-0175">Coiled coil</keyword>
<dbReference type="EMBL" id="PIUM01000002">
    <property type="protein sequence ID" value="PKU26172.1"/>
    <property type="molecule type" value="Genomic_DNA"/>
</dbReference>
<dbReference type="PANTHER" id="PTHR30563">
    <property type="entry name" value="DNA RECOMBINATION PROTEIN RMUC"/>
    <property type="match status" value="1"/>
</dbReference>
<feature type="coiled-coil region" evidence="6">
    <location>
        <begin position="31"/>
        <end position="58"/>
    </location>
</feature>
<evidence type="ECO:0000256" key="3">
    <source>
        <dbReference type="ARBA" id="ARBA00021840"/>
    </source>
</evidence>
<evidence type="ECO:0000256" key="2">
    <source>
        <dbReference type="ARBA" id="ARBA00009840"/>
    </source>
</evidence>
<evidence type="ECO:0000256" key="4">
    <source>
        <dbReference type="ARBA" id="ARBA00023054"/>
    </source>
</evidence>
<sequence>MDWIPYANMALSALVLLVLALLLARRGDDGTARLLDSLERLERRLRDEMAAGREEQTQAARGLREEVAVTLKGLSELQKGTLDAFGAQMARLTRTLEQRLEAFSRQIGEMTKVNEQRQEALRATVEQRLTKLQEDNSARLEQMRQTVDEKLQGTLEKRLGESFKLVSERLELVHKGLGEMQSLANGVGDLKKVLTNVKTRGTWGEVQLGNLLEQVLTSEQYAANGICKEGSAERVDYVVRLPGKGEGEGEVLLPIDAKFPQEDYERLRDAADRADVDGIEMASKALELRVRSFAKDIRTKYINPPRTTDFAILFLPTEGLYAEVLRRPGLTEQLQQDYRVNVCGPTTLGALLNSLQMGFKTLAIQKQSSAVWEILGAVKTEFGKYGEVLDKVQKKLTEASDSITHISVRKRAIDRKLRSVAELPAGTAQTLLELGGPDEE</sequence>
<organism evidence="7 8">
    <name type="scientific">Telmatospirillum siberiense</name>
    <dbReference type="NCBI Taxonomy" id="382514"/>
    <lineage>
        <taxon>Bacteria</taxon>
        <taxon>Pseudomonadati</taxon>
        <taxon>Pseudomonadota</taxon>
        <taxon>Alphaproteobacteria</taxon>
        <taxon>Rhodospirillales</taxon>
        <taxon>Rhodospirillaceae</taxon>
        <taxon>Telmatospirillum</taxon>
    </lineage>
</organism>
<evidence type="ECO:0000256" key="5">
    <source>
        <dbReference type="ARBA" id="ARBA00023172"/>
    </source>
</evidence>
<dbReference type="PANTHER" id="PTHR30563:SF0">
    <property type="entry name" value="DNA RECOMBINATION PROTEIN RMUC"/>
    <property type="match status" value="1"/>
</dbReference>
<proteinExistence type="inferred from homology"/>
<accession>A0A2N3Q0K0</accession>
<dbReference type="RefSeq" id="WP_101249133.1">
    <property type="nucleotide sequence ID" value="NZ_PIUM01000002.1"/>
</dbReference>
<reference evidence="8" key="1">
    <citation type="submission" date="2017-12" db="EMBL/GenBank/DDBJ databases">
        <title>Draft genome sequence of Telmatospirillum siberiense 26-4b1T, an acidotolerant peatland alphaproteobacterium potentially involved in sulfur cycling.</title>
        <authorList>
            <person name="Hausmann B."/>
            <person name="Pjevac P."/>
            <person name="Schreck K."/>
            <person name="Herbold C.W."/>
            <person name="Daims H."/>
            <person name="Wagner M."/>
            <person name="Pester M."/>
            <person name="Loy A."/>
        </authorList>
    </citation>
    <scope>NUCLEOTIDE SEQUENCE [LARGE SCALE GENOMIC DNA]</scope>
    <source>
        <strain evidence="8">26-4b1</strain>
    </source>
</reference>
<comment type="function">
    <text evidence="1">Involved in DNA recombination.</text>
</comment>
<dbReference type="GO" id="GO:0006310">
    <property type="term" value="P:DNA recombination"/>
    <property type="evidence" value="ECO:0007669"/>
    <property type="project" value="UniProtKB-KW"/>
</dbReference>
<comment type="similarity">
    <text evidence="2">Belongs to the RmuC family.</text>
</comment>
<comment type="caution">
    <text evidence="7">The sequence shown here is derived from an EMBL/GenBank/DDBJ whole genome shotgun (WGS) entry which is preliminary data.</text>
</comment>
<dbReference type="Pfam" id="PF02646">
    <property type="entry name" value="RmuC"/>
    <property type="match status" value="1"/>
</dbReference>
<gene>
    <name evidence="7" type="ORF">CWS72_03345</name>
</gene>
<dbReference type="AlphaFoldDB" id="A0A2N3Q0K0"/>
<evidence type="ECO:0000313" key="7">
    <source>
        <dbReference type="EMBL" id="PKU26172.1"/>
    </source>
</evidence>
<name>A0A2N3Q0K0_9PROT</name>
<dbReference type="OrthoDB" id="370725at2"/>